<dbReference type="EMBL" id="CM001219">
    <property type="protein sequence ID" value="KEH35266.1"/>
    <property type="molecule type" value="Genomic_DNA"/>
</dbReference>
<evidence type="ECO:0000313" key="3">
    <source>
        <dbReference type="EMBL" id="KEH35266.1"/>
    </source>
</evidence>
<sequence>MAKIVKFVYVTIIFLYMFHISTNIEGKPLFYHFQISFITL</sequence>
<dbReference type="InterPro" id="IPR009810">
    <property type="entry name" value="Nodulin_late_dom"/>
</dbReference>
<dbReference type="AlphaFoldDB" id="A0A072V0N4"/>
<keyword evidence="1" id="KW-1133">Transmembrane helix</keyword>
<reference evidence="3 5" key="2">
    <citation type="journal article" date="2014" name="BMC Genomics">
        <title>An improved genome release (version Mt4.0) for the model legume Medicago truncatula.</title>
        <authorList>
            <person name="Tang H."/>
            <person name="Krishnakumar V."/>
            <person name="Bidwell S."/>
            <person name="Rosen B."/>
            <person name="Chan A."/>
            <person name="Zhou S."/>
            <person name="Gentzbittel L."/>
            <person name="Childs K.L."/>
            <person name="Yandell M."/>
            <person name="Gundlach H."/>
            <person name="Mayer K.F."/>
            <person name="Schwartz D.C."/>
            <person name="Town C.D."/>
        </authorList>
    </citation>
    <scope>GENOME REANNOTATION</scope>
    <source>
        <strain evidence="3">A17</strain>
        <strain evidence="4 5">cv. Jemalong A17</strain>
    </source>
</reference>
<feature type="transmembrane region" description="Helical" evidence="1">
    <location>
        <begin position="7"/>
        <end position="24"/>
    </location>
</feature>
<evidence type="ECO:0000313" key="4">
    <source>
        <dbReference type="EnsemblPlants" id="KEH35266"/>
    </source>
</evidence>
<dbReference type="GO" id="GO:0046872">
    <property type="term" value="F:metal ion binding"/>
    <property type="evidence" value="ECO:0007669"/>
    <property type="project" value="InterPro"/>
</dbReference>
<evidence type="ECO:0000259" key="2">
    <source>
        <dbReference type="Pfam" id="PF07127"/>
    </source>
</evidence>
<dbReference type="EnsemblPlants" id="KEH35266">
    <property type="protein sequence ID" value="KEH35266"/>
    <property type="gene ID" value="MTR_3g085657"/>
</dbReference>
<evidence type="ECO:0000256" key="1">
    <source>
        <dbReference type="SAM" id="Phobius"/>
    </source>
</evidence>
<feature type="domain" description="Late nodulin" evidence="2">
    <location>
        <begin position="1"/>
        <end position="25"/>
    </location>
</feature>
<reference evidence="3 5" key="1">
    <citation type="journal article" date="2011" name="Nature">
        <title>The Medicago genome provides insight into the evolution of rhizobial symbioses.</title>
        <authorList>
            <person name="Young N.D."/>
            <person name="Debelle F."/>
            <person name="Oldroyd G.E."/>
            <person name="Geurts R."/>
            <person name="Cannon S.B."/>
            <person name="Udvardi M.K."/>
            <person name="Benedito V.A."/>
            <person name="Mayer K.F."/>
            <person name="Gouzy J."/>
            <person name="Schoof H."/>
            <person name="Van de Peer Y."/>
            <person name="Proost S."/>
            <person name="Cook D.R."/>
            <person name="Meyers B.C."/>
            <person name="Spannagl M."/>
            <person name="Cheung F."/>
            <person name="De Mita S."/>
            <person name="Krishnakumar V."/>
            <person name="Gundlach H."/>
            <person name="Zhou S."/>
            <person name="Mudge J."/>
            <person name="Bharti A.K."/>
            <person name="Murray J.D."/>
            <person name="Naoumkina M.A."/>
            <person name="Rosen B."/>
            <person name="Silverstein K.A."/>
            <person name="Tang H."/>
            <person name="Rombauts S."/>
            <person name="Zhao P.X."/>
            <person name="Zhou P."/>
            <person name="Barbe V."/>
            <person name="Bardou P."/>
            <person name="Bechner M."/>
            <person name="Bellec A."/>
            <person name="Berger A."/>
            <person name="Berges H."/>
            <person name="Bidwell S."/>
            <person name="Bisseling T."/>
            <person name="Choisne N."/>
            <person name="Couloux A."/>
            <person name="Denny R."/>
            <person name="Deshpande S."/>
            <person name="Dai X."/>
            <person name="Doyle J.J."/>
            <person name="Dudez A.M."/>
            <person name="Farmer A.D."/>
            <person name="Fouteau S."/>
            <person name="Franken C."/>
            <person name="Gibelin C."/>
            <person name="Gish J."/>
            <person name="Goldstein S."/>
            <person name="Gonzalez A.J."/>
            <person name="Green P.J."/>
            <person name="Hallab A."/>
            <person name="Hartog M."/>
            <person name="Hua A."/>
            <person name="Humphray S.J."/>
            <person name="Jeong D.H."/>
            <person name="Jing Y."/>
            <person name="Jocker A."/>
            <person name="Kenton S.M."/>
            <person name="Kim D.J."/>
            <person name="Klee K."/>
            <person name="Lai H."/>
            <person name="Lang C."/>
            <person name="Lin S."/>
            <person name="Macmil S.L."/>
            <person name="Magdelenat G."/>
            <person name="Matthews L."/>
            <person name="McCorrison J."/>
            <person name="Monaghan E.L."/>
            <person name="Mun J.H."/>
            <person name="Najar F.Z."/>
            <person name="Nicholson C."/>
            <person name="Noirot C."/>
            <person name="O'Bleness M."/>
            <person name="Paule C.R."/>
            <person name="Poulain J."/>
            <person name="Prion F."/>
            <person name="Qin B."/>
            <person name="Qu C."/>
            <person name="Retzel E.F."/>
            <person name="Riddle C."/>
            <person name="Sallet E."/>
            <person name="Samain S."/>
            <person name="Samson N."/>
            <person name="Sanders I."/>
            <person name="Saurat O."/>
            <person name="Scarpelli C."/>
            <person name="Schiex T."/>
            <person name="Segurens B."/>
            <person name="Severin A.J."/>
            <person name="Sherrier D.J."/>
            <person name="Shi R."/>
            <person name="Sims S."/>
            <person name="Singer S.R."/>
            <person name="Sinharoy S."/>
            <person name="Sterck L."/>
            <person name="Viollet A."/>
            <person name="Wang B.B."/>
            <person name="Wang K."/>
            <person name="Wang M."/>
            <person name="Wang X."/>
            <person name="Warfsmann J."/>
            <person name="Weissenbach J."/>
            <person name="White D.D."/>
            <person name="White J.D."/>
            <person name="Wiley G.B."/>
            <person name="Wincker P."/>
            <person name="Xing Y."/>
            <person name="Yang L."/>
            <person name="Yao Z."/>
            <person name="Ying F."/>
            <person name="Zhai J."/>
            <person name="Zhou L."/>
            <person name="Zuber A."/>
            <person name="Denarie J."/>
            <person name="Dixon R.A."/>
            <person name="May G.D."/>
            <person name="Schwartz D.C."/>
            <person name="Rogers J."/>
            <person name="Quetier F."/>
            <person name="Town C.D."/>
            <person name="Roe B.A."/>
        </authorList>
    </citation>
    <scope>NUCLEOTIDE SEQUENCE [LARGE SCALE GENOMIC DNA]</scope>
    <source>
        <strain evidence="3">A17</strain>
        <strain evidence="4 5">cv. Jemalong A17</strain>
    </source>
</reference>
<dbReference type="Pfam" id="PF07127">
    <property type="entry name" value="Nodulin_late"/>
    <property type="match status" value="1"/>
</dbReference>
<dbReference type="HOGENOM" id="CLU_217000_0_1_1"/>
<proteinExistence type="predicted"/>
<keyword evidence="5" id="KW-1185">Reference proteome</keyword>
<protein>
    <submittedName>
        <fullName evidence="3">Nodule Cysteine-Rich (NCR) secreted peptide</fullName>
    </submittedName>
</protein>
<reference evidence="4" key="3">
    <citation type="submission" date="2015-04" db="UniProtKB">
        <authorList>
            <consortium name="EnsemblPlants"/>
        </authorList>
    </citation>
    <scope>IDENTIFICATION</scope>
    <source>
        <strain evidence="4">cv. Jemalong A17</strain>
    </source>
</reference>
<accession>A0A072V0N4</accession>
<evidence type="ECO:0000313" key="5">
    <source>
        <dbReference type="Proteomes" id="UP000002051"/>
    </source>
</evidence>
<gene>
    <name evidence="3" type="ordered locus">MTR_3g085657</name>
</gene>
<organism evidence="3 5">
    <name type="scientific">Medicago truncatula</name>
    <name type="common">Barrel medic</name>
    <name type="synonym">Medicago tribuloides</name>
    <dbReference type="NCBI Taxonomy" id="3880"/>
    <lineage>
        <taxon>Eukaryota</taxon>
        <taxon>Viridiplantae</taxon>
        <taxon>Streptophyta</taxon>
        <taxon>Embryophyta</taxon>
        <taxon>Tracheophyta</taxon>
        <taxon>Spermatophyta</taxon>
        <taxon>Magnoliopsida</taxon>
        <taxon>eudicotyledons</taxon>
        <taxon>Gunneridae</taxon>
        <taxon>Pentapetalae</taxon>
        <taxon>rosids</taxon>
        <taxon>fabids</taxon>
        <taxon>Fabales</taxon>
        <taxon>Fabaceae</taxon>
        <taxon>Papilionoideae</taxon>
        <taxon>50 kb inversion clade</taxon>
        <taxon>NPAAA clade</taxon>
        <taxon>Hologalegina</taxon>
        <taxon>IRL clade</taxon>
        <taxon>Trifolieae</taxon>
        <taxon>Medicago</taxon>
    </lineage>
</organism>
<dbReference type="Proteomes" id="UP000002051">
    <property type="component" value="Chromosome 3"/>
</dbReference>
<keyword evidence="1" id="KW-0472">Membrane</keyword>
<name>A0A072V0N4_MEDTR</name>
<keyword evidence="1" id="KW-0812">Transmembrane</keyword>